<organism evidence="2 3">
    <name type="scientific">Protea cynaroides</name>
    <dbReference type="NCBI Taxonomy" id="273540"/>
    <lineage>
        <taxon>Eukaryota</taxon>
        <taxon>Viridiplantae</taxon>
        <taxon>Streptophyta</taxon>
        <taxon>Embryophyta</taxon>
        <taxon>Tracheophyta</taxon>
        <taxon>Spermatophyta</taxon>
        <taxon>Magnoliopsida</taxon>
        <taxon>Proteales</taxon>
        <taxon>Proteaceae</taxon>
        <taxon>Protea</taxon>
    </lineage>
</organism>
<protein>
    <submittedName>
        <fullName evidence="2">Uncharacterized protein</fullName>
    </submittedName>
</protein>
<accession>A0A9Q0GYH2</accession>
<dbReference type="Proteomes" id="UP001141806">
    <property type="component" value="Unassembled WGS sequence"/>
</dbReference>
<evidence type="ECO:0000256" key="1">
    <source>
        <dbReference type="SAM" id="MobiDB-lite"/>
    </source>
</evidence>
<dbReference type="EMBL" id="JAMYWD010000011">
    <property type="protein sequence ID" value="KAJ4956541.1"/>
    <property type="molecule type" value="Genomic_DNA"/>
</dbReference>
<keyword evidence="3" id="KW-1185">Reference proteome</keyword>
<feature type="region of interest" description="Disordered" evidence="1">
    <location>
        <begin position="27"/>
        <end position="46"/>
    </location>
</feature>
<feature type="compositionally biased region" description="Polar residues" evidence="1">
    <location>
        <begin position="110"/>
        <end position="127"/>
    </location>
</feature>
<evidence type="ECO:0000313" key="2">
    <source>
        <dbReference type="EMBL" id="KAJ4956541.1"/>
    </source>
</evidence>
<feature type="region of interest" description="Disordered" evidence="1">
    <location>
        <begin position="102"/>
        <end position="139"/>
    </location>
</feature>
<comment type="caution">
    <text evidence="2">The sequence shown here is derived from an EMBL/GenBank/DDBJ whole genome shotgun (WGS) entry which is preliminary data.</text>
</comment>
<feature type="compositionally biased region" description="Basic and acidic residues" evidence="1">
    <location>
        <begin position="27"/>
        <end position="37"/>
    </location>
</feature>
<gene>
    <name evidence="2" type="ORF">NE237_013324</name>
</gene>
<dbReference type="AlphaFoldDB" id="A0A9Q0GYH2"/>
<evidence type="ECO:0000313" key="3">
    <source>
        <dbReference type="Proteomes" id="UP001141806"/>
    </source>
</evidence>
<sequence length="209" mass="22774">MIASPPPPNCLECGVFGHSVNECLRKSEDPENSKAEALESAEDGNRKHVANCFDPVEGSLVSKVLLDCSAPSDGDDKELKICLNPSRFQTWAAIGEPCPSSIGHTPYPSRVSTLPPTKPSSPRSYPQSLRPIGPTAHKKFQSITPDDLESLMAPAFNLLAPDCSEDEDDDEGKAIEGVKIRLRKDGSRMDTELDQAISTRVVENWEDLE</sequence>
<proteinExistence type="predicted"/>
<name>A0A9Q0GYH2_9MAGN</name>
<reference evidence="2" key="1">
    <citation type="journal article" date="2023" name="Plant J.">
        <title>The genome of the king protea, Protea cynaroides.</title>
        <authorList>
            <person name="Chang J."/>
            <person name="Duong T.A."/>
            <person name="Schoeman C."/>
            <person name="Ma X."/>
            <person name="Roodt D."/>
            <person name="Barker N."/>
            <person name="Li Z."/>
            <person name="Van de Peer Y."/>
            <person name="Mizrachi E."/>
        </authorList>
    </citation>
    <scope>NUCLEOTIDE SEQUENCE</scope>
    <source>
        <tissue evidence="2">Young leaves</tissue>
    </source>
</reference>